<dbReference type="Gene3D" id="1.25.40.20">
    <property type="entry name" value="Ankyrin repeat-containing domain"/>
    <property type="match status" value="2"/>
</dbReference>
<evidence type="ECO:0000256" key="2">
    <source>
        <dbReference type="ARBA" id="ARBA00023043"/>
    </source>
</evidence>
<dbReference type="EMBL" id="MLAK01001352">
    <property type="protein sequence ID" value="OHS94061.1"/>
    <property type="molecule type" value="Genomic_DNA"/>
</dbReference>
<dbReference type="PANTHER" id="PTHR24198:SF165">
    <property type="entry name" value="ANKYRIN REPEAT-CONTAINING PROTEIN-RELATED"/>
    <property type="match status" value="1"/>
</dbReference>
<dbReference type="AlphaFoldDB" id="A0A1J4J9G1"/>
<dbReference type="RefSeq" id="XP_068347198.1">
    <property type="nucleotide sequence ID" value="XM_068512817.1"/>
</dbReference>
<reference evidence="3" key="1">
    <citation type="submission" date="2016-10" db="EMBL/GenBank/DDBJ databases">
        <authorList>
            <person name="Benchimol M."/>
            <person name="Almeida L.G."/>
            <person name="Vasconcelos A.T."/>
            <person name="Perreira-Neves A."/>
            <person name="Rosa I.A."/>
            <person name="Tasca T."/>
            <person name="Bogo M.R."/>
            <person name="de Souza W."/>
        </authorList>
    </citation>
    <scope>NUCLEOTIDE SEQUENCE [LARGE SCALE GENOMIC DNA]</scope>
    <source>
        <strain evidence="3">K</strain>
    </source>
</reference>
<keyword evidence="4" id="KW-1185">Reference proteome</keyword>
<evidence type="ECO:0000256" key="1">
    <source>
        <dbReference type="ARBA" id="ARBA00022737"/>
    </source>
</evidence>
<accession>A0A1J4J9G1</accession>
<sequence length="634" mass="75274">MAESTVFIDKIRNVCFLQEVLDNFNEETVSKIDDFLHDENMEKSQLSQFFRALNASAICRPHNIQIYIGILETYIDKLKFFFNKSEIISLFRHDILLLALYKYDLLDLSFLIPRWRFRVESFYFFYPEIECNCKFPFQDLLHCHQDSKYEKQLHLKDYQDKRFKNYHHSTICKFIVEDDIENFQSFISETNFSLDSILPKSIFERFPHFLKNEFSLIEYAAFHSSLKIFKFLWMQQITNFSSFDDLLALSIAGGNLEIFHLVEAEVRKLNTNLNTFNVDNNENLKMFLNLPFKQICLLLKLAIYYHQNEIACYIIDNSDVDATFIDEGDVNHQRYNILNYLFHYCMKNYNVTFLKYLLENYNISDILSNVRTRTPLIYACKYGHSDIVSILLYDLNVDVNAFEDYDESIYYPLHYTTKYSHFEVLETLIKHKSIYYNPIDEDGVTPFLDCCRRCDFLIFRFFMDNLDKFDPQIISSTECNGLHYASLAHNIDIINYFISHQFYDINARDSQGWTAVLCGCEEDYPNQLEIFVNANADLNIPNHRGMTCFMKCVLYKCSNSLNYLLSLPSIDFNTVNSDGDTIFHSVMKYSVDMSLIKYLLENYSSRFNLNIEDKEGVFFNYSSYYFRLCQRKKS</sequence>
<evidence type="ECO:0000313" key="3">
    <source>
        <dbReference type="EMBL" id="OHS94061.1"/>
    </source>
</evidence>
<gene>
    <name evidence="3" type="ORF">TRFO_39745</name>
</gene>
<dbReference type="SMART" id="SM00248">
    <property type="entry name" value="ANK"/>
    <property type="match status" value="9"/>
</dbReference>
<dbReference type="InterPro" id="IPR002110">
    <property type="entry name" value="Ankyrin_rpt"/>
</dbReference>
<comment type="caution">
    <text evidence="3">The sequence shown here is derived from an EMBL/GenBank/DDBJ whole genome shotgun (WGS) entry which is preliminary data.</text>
</comment>
<dbReference type="OrthoDB" id="7446186at2759"/>
<dbReference type="InterPro" id="IPR036770">
    <property type="entry name" value="Ankyrin_rpt-contain_sf"/>
</dbReference>
<evidence type="ECO:0000313" key="4">
    <source>
        <dbReference type="Proteomes" id="UP000179807"/>
    </source>
</evidence>
<dbReference type="GeneID" id="94847521"/>
<proteinExistence type="predicted"/>
<keyword evidence="1" id="KW-0677">Repeat</keyword>
<dbReference type="Proteomes" id="UP000179807">
    <property type="component" value="Unassembled WGS sequence"/>
</dbReference>
<dbReference type="VEuPathDB" id="TrichDB:TRFO_39745"/>
<keyword evidence="2" id="KW-0040">ANK repeat</keyword>
<name>A0A1J4J9G1_9EUKA</name>
<dbReference type="PANTHER" id="PTHR24198">
    <property type="entry name" value="ANKYRIN REPEAT AND PROTEIN KINASE DOMAIN-CONTAINING PROTEIN"/>
    <property type="match status" value="1"/>
</dbReference>
<dbReference type="Pfam" id="PF12796">
    <property type="entry name" value="Ank_2"/>
    <property type="match status" value="2"/>
</dbReference>
<organism evidence="3 4">
    <name type="scientific">Tritrichomonas foetus</name>
    <dbReference type="NCBI Taxonomy" id="1144522"/>
    <lineage>
        <taxon>Eukaryota</taxon>
        <taxon>Metamonada</taxon>
        <taxon>Parabasalia</taxon>
        <taxon>Tritrichomonadida</taxon>
        <taxon>Tritrichomonadidae</taxon>
        <taxon>Tritrichomonas</taxon>
    </lineage>
</organism>
<dbReference type="SUPFAM" id="SSF48403">
    <property type="entry name" value="Ankyrin repeat"/>
    <property type="match status" value="2"/>
</dbReference>
<protein>
    <submittedName>
        <fullName evidence="3">Uncharacterized protein</fullName>
    </submittedName>
</protein>